<dbReference type="InterPro" id="IPR037696">
    <property type="entry name" value="CCDC77"/>
</dbReference>
<evidence type="ECO:0000256" key="2">
    <source>
        <dbReference type="SAM" id="MobiDB-lite"/>
    </source>
</evidence>
<evidence type="ECO:0000313" key="4">
    <source>
        <dbReference type="Proteomes" id="UP000827092"/>
    </source>
</evidence>
<sequence>MGEKELLEFYKNQLDELQTSDDKYKEKVDKYLRELIADRHELVAENLRRGEKISDLQTALVDLQLSCFEEREKFLKVTAENEQLKLNEKKLHDNIYYLLSATKEKDLRDRIIYILDDPKVEIGYRQGNSTSQDAFTAAFKHKKSSDKYLQQQVQQLQAKFDEHSKISQSKTDVLLEDCKIALDNARKKIVQNEDQIRMLVKSLKDAEELLVKENKISTSQTSFETNKRIQETHSSTENTSASKSQYQRKSCSTQFSENLASNASEMRLSLIFLSKIINKCLSLLNNIQSSQVFAQAAKHKPDVSNHKYVNETDITQLQSYVRQCTRLSFDTRNALKLLKKDISSLELDITSDLEYFESVVEELTVATAEVDLININLTRATFFDYLTAPKQPFVKFGVKEINNCSKYVADVSKMVSYLEKANGFCVKAVQCIEKIQEVMSQAKQEKHLSSKIKVDHPSRSDRSKVVKHTNSQQSESNNSKTLNFTIKFPINRKVYEGAEDTNAVLKEIDKTLSKIRQIESGEYIKDNEFCVYLGEQVKALTEKLKELYNEFNVQDIQDQFSEYTSVTLGKLETIAKQSRDAVISAEAQISAHRSNAKNLSLKLKDTEELLRVSINECLSVKYKLQKEKIRRATDASNFREQLQEKLEKVADFDDLENAVKEVISSTHSIKQTKKQSRANPSEAQSTEFDDPETLVKRIPSATASKRLDVPFRKEPIRRNSPEDQYRPESDDPEILVHKIPSSSGSRRPDVPFRKEPVKRNSPEAQYRSEFDDPETLVHKLPSKSASRRLDVPLTKKPSRRNSPEAQYSTDSDESETLVKRFAATNTSKSYPFECMYYKLGSGHKLCDEKIKELRAKNRQLSTELKLLQQEINEEKKLSRMSQEQVTRTNRESAQQSENLTSKLESLEARNASLLEQLNLERSRLKRMEKFHRFEIAGSKTDIKNLKTKIQDLEKQLLKAVLIFEHDKNDLELLKSVHTTAQNSKQAVEAVRRLKRKVYELETDIKHL</sequence>
<evidence type="ECO:0000313" key="3">
    <source>
        <dbReference type="EMBL" id="KAG8189612.1"/>
    </source>
</evidence>
<feature type="compositionally biased region" description="Polar residues" evidence="2">
    <location>
        <begin position="232"/>
        <end position="247"/>
    </location>
</feature>
<accession>A0AAV6UYT8</accession>
<feature type="coiled-coil region" evidence="1">
    <location>
        <begin position="175"/>
        <end position="209"/>
    </location>
</feature>
<feature type="region of interest" description="Disordered" evidence="2">
    <location>
        <begin position="448"/>
        <end position="478"/>
    </location>
</feature>
<dbReference type="PANTHER" id="PTHR22091:SF1">
    <property type="entry name" value="COILED-COIL DOMAIN-CONTAINING PROTEIN 77"/>
    <property type="match status" value="1"/>
</dbReference>
<reference evidence="3 4" key="1">
    <citation type="journal article" date="2022" name="Nat. Ecol. Evol.">
        <title>A masculinizing supergene underlies an exaggerated male reproductive morph in a spider.</title>
        <authorList>
            <person name="Hendrickx F."/>
            <person name="De Corte Z."/>
            <person name="Sonet G."/>
            <person name="Van Belleghem S.M."/>
            <person name="Kostlbacher S."/>
            <person name="Vangestel C."/>
        </authorList>
    </citation>
    <scope>NUCLEOTIDE SEQUENCE [LARGE SCALE GENOMIC DNA]</scope>
    <source>
        <strain evidence="3">W744_W776</strain>
    </source>
</reference>
<dbReference type="PANTHER" id="PTHR22091">
    <property type="entry name" value="COILED-COIL DOMAIN-CONTAINING PROTEIN 77"/>
    <property type="match status" value="1"/>
</dbReference>
<organism evidence="3 4">
    <name type="scientific">Oedothorax gibbosus</name>
    <dbReference type="NCBI Taxonomy" id="931172"/>
    <lineage>
        <taxon>Eukaryota</taxon>
        <taxon>Metazoa</taxon>
        <taxon>Ecdysozoa</taxon>
        <taxon>Arthropoda</taxon>
        <taxon>Chelicerata</taxon>
        <taxon>Arachnida</taxon>
        <taxon>Araneae</taxon>
        <taxon>Araneomorphae</taxon>
        <taxon>Entelegynae</taxon>
        <taxon>Araneoidea</taxon>
        <taxon>Linyphiidae</taxon>
        <taxon>Erigoninae</taxon>
        <taxon>Oedothorax</taxon>
    </lineage>
</organism>
<feature type="region of interest" description="Disordered" evidence="2">
    <location>
        <begin position="221"/>
        <end position="247"/>
    </location>
</feature>
<keyword evidence="4" id="KW-1185">Reference proteome</keyword>
<proteinExistence type="predicted"/>
<feature type="compositionally biased region" description="Basic and acidic residues" evidence="2">
    <location>
        <begin position="448"/>
        <end position="464"/>
    </location>
</feature>
<gene>
    <name evidence="3" type="ORF">JTE90_018968</name>
</gene>
<comment type="caution">
    <text evidence="3">The sequence shown here is derived from an EMBL/GenBank/DDBJ whole genome shotgun (WGS) entry which is preliminary data.</text>
</comment>
<protein>
    <submittedName>
        <fullName evidence="3">Uncharacterized protein</fullName>
    </submittedName>
</protein>
<feature type="region of interest" description="Disordered" evidence="2">
    <location>
        <begin position="664"/>
        <end position="814"/>
    </location>
</feature>
<feature type="compositionally biased region" description="Polar residues" evidence="2">
    <location>
        <begin position="879"/>
        <end position="899"/>
    </location>
</feature>
<name>A0AAV6UYT8_9ARAC</name>
<dbReference type="GO" id="GO:0005813">
    <property type="term" value="C:centrosome"/>
    <property type="evidence" value="ECO:0007669"/>
    <property type="project" value="TreeGrafter"/>
</dbReference>
<dbReference type="EMBL" id="JAFNEN010000210">
    <property type="protein sequence ID" value="KAG8189612.1"/>
    <property type="molecule type" value="Genomic_DNA"/>
</dbReference>
<feature type="coiled-coil region" evidence="1">
    <location>
        <begin position="7"/>
        <end position="34"/>
    </location>
</feature>
<feature type="compositionally biased region" description="Basic and acidic residues" evidence="2">
    <location>
        <begin position="746"/>
        <end position="770"/>
    </location>
</feature>
<dbReference type="AlphaFoldDB" id="A0AAV6UYT8"/>
<feature type="compositionally biased region" description="Basic and acidic residues" evidence="2">
    <location>
        <begin position="705"/>
        <end position="729"/>
    </location>
</feature>
<feature type="compositionally biased region" description="Polar residues" evidence="2">
    <location>
        <begin position="677"/>
        <end position="686"/>
    </location>
</feature>
<keyword evidence="1" id="KW-0175">Coiled coil</keyword>
<feature type="region of interest" description="Disordered" evidence="2">
    <location>
        <begin position="875"/>
        <end position="899"/>
    </location>
</feature>
<evidence type="ECO:0000256" key="1">
    <source>
        <dbReference type="SAM" id="Coils"/>
    </source>
</evidence>
<dbReference type="Proteomes" id="UP000827092">
    <property type="component" value="Unassembled WGS sequence"/>
</dbReference>
<feature type="compositionally biased region" description="Polar residues" evidence="2">
    <location>
        <begin position="468"/>
        <end position="478"/>
    </location>
</feature>